<evidence type="ECO:0000313" key="2">
    <source>
        <dbReference type="EMBL" id="MBP2200805.1"/>
    </source>
</evidence>
<dbReference type="Gene3D" id="1.10.3760.10">
    <property type="entry name" value="PgpA-like"/>
    <property type="match status" value="1"/>
</dbReference>
<dbReference type="InterPro" id="IPR036681">
    <property type="entry name" value="PgpA-like_sf"/>
</dbReference>
<sequence length="159" mass="17927">MDNKNITNLIDNQYIMKKLAKYAVNSELLLDSGMKMCICADDEQEKIKNEFYKILHISVQNPNVYTLLICAILMDEEGKAGNMPFDYESDPTYIYSDEVIGMSIANEIAGTKGTFNFKWYDAKKPGIIGKLDKEGYMYLDDAVAGLVAGCMSKLFENIN</sequence>
<feature type="domain" description="YutG/PgpA" evidence="1">
    <location>
        <begin position="82"/>
        <end position="155"/>
    </location>
</feature>
<accession>A0A8J7S3F4</accession>
<organism evidence="2 3">
    <name type="scientific">Methanococcus voltae</name>
    <dbReference type="NCBI Taxonomy" id="2188"/>
    <lineage>
        <taxon>Archaea</taxon>
        <taxon>Methanobacteriati</taxon>
        <taxon>Methanobacteriota</taxon>
        <taxon>Methanomada group</taxon>
        <taxon>Methanococci</taxon>
        <taxon>Methanococcales</taxon>
        <taxon>Methanococcaceae</taxon>
        <taxon>Methanococcus</taxon>
    </lineage>
</organism>
<evidence type="ECO:0000313" key="3">
    <source>
        <dbReference type="Proteomes" id="UP000740329"/>
    </source>
</evidence>
<dbReference type="GO" id="GO:0008962">
    <property type="term" value="F:phosphatidylglycerophosphatase activity"/>
    <property type="evidence" value="ECO:0007669"/>
    <property type="project" value="InterPro"/>
</dbReference>
<gene>
    <name evidence="2" type="ORF">J3E07_000203</name>
</gene>
<protein>
    <submittedName>
        <fullName evidence="2">Alpha-ribazole phosphatase CobZ</fullName>
    </submittedName>
</protein>
<reference evidence="2" key="1">
    <citation type="submission" date="2021-03" db="EMBL/GenBank/DDBJ databases">
        <title>Genomic Encyclopedia of Type Strains, Phase IV (KMG-V): Genome sequencing to study the core and pangenomes of soil and plant-associated prokaryotes.</title>
        <authorList>
            <person name="Whitman W."/>
        </authorList>
    </citation>
    <scope>NUCLEOTIDE SEQUENCE</scope>
    <source>
        <strain evidence="2">C4</strain>
    </source>
</reference>
<dbReference type="AlphaFoldDB" id="A0A8J7S3F4"/>
<dbReference type="SUPFAM" id="SSF101307">
    <property type="entry name" value="YutG-like"/>
    <property type="match status" value="1"/>
</dbReference>
<name>A0A8J7S3F4_METVO</name>
<dbReference type="Pfam" id="PF04608">
    <property type="entry name" value="PgpA"/>
    <property type="match status" value="1"/>
</dbReference>
<dbReference type="OrthoDB" id="53211at2157"/>
<dbReference type="InterPro" id="IPR007686">
    <property type="entry name" value="YutG/PgpA"/>
</dbReference>
<dbReference type="GO" id="GO:0006629">
    <property type="term" value="P:lipid metabolic process"/>
    <property type="evidence" value="ECO:0007669"/>
    <property type="project" value="InterPro"/>
</dbReference>
<dbReference type="EMBL" id="JAGGMV010000001">
    <property type="protein sequence ID" value="MBP2200805.1"/>
    <property type="molecule type" value="Genomic_DNA"/>
</dbReference>
<comment type="caution">
    <text evidence="2">The sequence shown here is derived from an EMBL/GenBank/DDBJ whole genome shotgun (WGS) entry which is preliminary data.</text>
</comment>
<proteinExistence type="predicted"/>
<dbReference type="RefSeq" id="WP_209590178.1">
    <property type="nucleotide sequence ID" value="NZ_JAGGMU010000001.1"/>
</dbReference>
<dbReference type="CDD" id="cd06971">
    <property type="entry name" value="PgpA"/>
    <property type="match status" value="1"/>
</dbReference>
<dbReference type="Proteomes" id="UP000740329">
    <property type="component" value="Unassembled WGS sequence"/>
</dbReference>
<evidence type="ECO:0000259" key="1">
    <source>
        <dbReference type="Pfam" id="PF04608"/>
    </source>
</evidence>